<evidence type="ECO:0000256" key="1">
    <source>
        <dbReference type="ARBA" id="ARBA00009613"/>
    </source>
</evidence>
<dbReference type="Pfam" id="PF00056">
    <property type="entry name" value="Ldh_1_N"/>
    <property type="match status" value="1"/>
</dbReference>
<feature type="binding site" evidence="7 9">
    <location>
        <position position="166"/>
    </location>
    <ligand>
        <name>substrate</name>
    </ligand>
</feature>
<evidence type="ECO:0000259" key="12">
    <source>
        <dbReference type="Pfam" id="PF00056"/>
    </source>
</evidence>
<evidence type="ECO:0000256" key="6">
    <source>
        <dbReference type="ARBA" id="ARBA00048313"/>
    </source>
</evidence>
<evidence type="ECO:0000256" key="8">
    <source>
        <dbReference type="PIRSR" id="PIRSR000102-1"/>
    </source>
</evidence>
<dbReference type="PROSITE" id="PS00068">
    <property type="entry name" value="MDH"/>
    <property type="match status" value="1"/>
</dbReference>
<evidence type="ECO:0000313" key="14">
    <source>
        <dbReference type="EMBL" id="TQM44011.1"/>
    </source>
</evidence>
<evidence type="ECO:0000259" key="13">
    <source>
        <dbReference type="Pfam" id="PF02866"/>
    </source>
</evidence>
<dbReference type="NCBIfam" id="TIGR01759">
    <property type="entry name" value="MalateDH-SF1"/>
    <property type="match status" value="1"/>
</dbReference>
<evidence type="ECO:0000256" key="9">
    <source>
        <dbReference type="PIRSR" id="PIRSR000102-2"/>
    </source>
</evidence>
<dbReference type="InterPro" id="IPR001557">
    <property type="entry name" value="L-lactate/malate_DH"/>
</dbReference>
<dbReference type="Proteomes" id="UP000319818">
    <property type="component" value="Unassembled WGS sequence"/>
</dbReference>
<name>A0A543GD38_9PSEU</name>
<dbReference type="GO" id="GO:0030060">
    <property type="term" value="F:L-malate dehydrogenase (NAD+) activity"/>
    <property type="evidence" value="ECO:0007669"/>
    <property type="project" value="UniProtKB-UniRule"/>
</dbReference>
<evidence type="ECO:0000256" key="11">
    <source>
        <dbReference type="RuleBase" id="RU000422"/>
    </source>
</evidence>
<evidence type="ECO:0000256" key="10">
    <source>
        <dbReference type="PIRSR" id="PIRSR000102-3"/>
    </source>
</evidence>
<dbReference type="CDD" id="cd01338">
    <property type="entry name" value="MDH_chloroplast-like"/>
    <property type="match status" value="1"/>
</dbReference>
<evidence type="ECO:0000256" key="3">
    <source>
        <dbReference type="ARBA" id="ARBA00020382"/>
    </source>
</evidence>
<dbReference type="SUPFAM" id="SSF56327">
    <property type="entry name" value="LDH C-terminal domain-like"/>
    <property type="match status" value="1"/>
</dbReference>
<feature type="binding site" evidence="7 9">
    <location>
        <position position="135"/>
    </location>
    <ligand>
        <name>substrate</name>
    </ligand>
</feature>
<feature type="binding site" evidence="7">
    <location>
        <position position="116"/>
    </location>
    <ligand>
        <name>NAD(+)</name>
        <dbReference type="ChEBI" id="CHEBI:57540"/>
    </ligand>
</feature>
<proteinExistence type="inferred from homology"/>
<reference evidence="14 15" key="1">
    <citation type="submission" date="2019-06" db="EMBL/GenBank/DDBJ databases">
        <title>Sequencing the genomes of 1000 actinobacteria strains.</title>
        <authorList>
            <person name="Klenk H.-P."/>
        </authorList>
    </citation>
    <scope>NUCLEOTIDE SEQUENCE [LARGE SCALE GENOMIC DNA]</scope>
    <source>
        <strain evidence="14 15">DSM 45511</strain>
    </source>
</reference>
<dbReference type="RefSeq" id="WP_142098385.1">
    <property type="nucleotide sequence ID" value="NZ_VFPH01000001.1"/>
</dbReference>
<dbReference type="Gene3D" id="3.90.110.10">
    <property type="entry name" value="Lactate dehydrogenase/glycoside hydrolase, family 4, C-terminal"/>
    <property type="match status" value="1"/>
</dbReference>
<comment type="caution">
    <text evidence="14">The sequence shown here is derived from an EMBL/GenBank/DDBJ whole genome shotgun (WGS) entry which is preliminary data.</text>
</comment>
<feature type="domain" description="Lactate/malate dehydrogenase N-terminal" evidence="12">
    <location>
        <begin position="10"/>
        <end position="149"/>
    </location>
</feature>
<dbReference type="OrthoDB" id="9802969at2"/>
<comment type="function">
    <text evidence="7">Catalyzes the reversible oxidation of malate to oxaloacetate.</text>
</comment>
<protein>
    <recommendedName>
        <fullName evidence="3 7">Malate dehydrogenase</fullName>
        <ecNumber evidence="2 7">1.1.1.37</ecNumber>
    </recommendedName>
</protein>
<feature type="domain" description="Lactate/malate dehydrogenase C-terminal" evidence="13">
    <location>
        <begin position="160"/>
        <end position="325"/>
    </location>
</feature>
<feature type="binding site" evidence="7 10">
    <location>
        <begin position="133"/>
        <end position="135"/>
    </location>
    <ligand>
        <name>NAD(+)</name>
        <dbReference type="ChEBI" id="CHEBI:57540"/>
    </ligand>
</feature>
<feature type="active site" description="Proton acceptor" evidence="7 8">
    <location>
        <position position="191"/>
    </location>
</feature>
<dbReference type="EMBL" id="VFPH01000001">
    <property type="protein sequence ID" value="TQM44011.1"/>
    <property type="molecule type" value="Genomic_DNA"/>
</dbReference>
<comment type="catalytic activity">
    <reaction evidence="6 7 11">
        <text>(S)-malate + NAD(+) = oxaloacetate + NADH + H(+)</text>
        <dbReference type="Rhea" id="RHEA:21432"/>
        <dbReference type="ChEBI" id="CHEBI:15378"/>
        <dbReference type="ChEBI" id="CHEBI:15589"/>
        <dbReference type="ChEBI" id="CHEBI:16452"/>
        <dbReference type="ChEBI" id="CHEBI:57540"/>
        <dbReference type="ChEBI" id="CHEBI:57945"/>
        <dbReference type="EC" id="1.1.1.37"/>
    </reaction>
</comment>
<dbReference type="PANTHER" id="PTHR23382">
    <property type="entry name" value="MALATE DEHYDROGENASE"/>
    <property type="match status" value="1"/>
</dbReference>
<evidence type="ECO:0000256" key="2">
    <source>
        <dbReference type="ARBA" id="ARBA00012995"/>
    </source>
</evidence>
<dbReference type="GO" id="GO:0006108">
    <property type="term" value="P:malate metabolic process"/>
    <property type="evidence" value="ECO:0007669"/>
    <property type="project" value="InterPro"/>
</dbReference>
<dbReference type="EC" id="1.1.1.37" evidence="2 7"/>
<dbReference type="InterPro" id="IPR010945">
    <property type="entry name" value="Malate_DH_type2"/>
</dbReference>
<keyword evidence="15" id="KW-1185">Reference proteome</keyword>
<dbReference type="HAMAP" id="MF_01517">
    <property type="entry name" value="Malate_dehydrog_2"/>
    <property type="match status" value="1"/>
</dbReference>
<gene>
    <name evidence="7" type="primary">mdh</name>
    <name evidence="14" type="ORF">FB388_1370</name>
</gene>
<organism evidence="14 15">
    <name type="scientific">Pseudonocardia cypriaca</name>
    <dbReference type="NCBI Taxonomy" id="882449"/>
    <lineage>
        <taxon>Bacteria</taxon>
        <taxon>Bacillati</taxon>
        <taxon>Actinomycetota</taxon>
        <taxon>Actinomycetes</taxon>
        <taxon>Pseudonocardiales</taxon>
        <taxon>Pseudonocardiaceae</taxon>
        <taxon>Pseudonocardia</taxon>
    </lineage>
</organism>
<comment type="similarity">
    <text evidence="1 7">Belongs to the LDH/MDH superfamily. MDH type 2 family.</text>
</comment>
<evidence type="ECO:0000256" key="7">
    <source>
        <dbReference type="HAMAP-Rule" id="MF_01517"/>
    </source>
</evidence>
<keyword evidence="7 11" id="KW-0816">Tricarboxylic acid cycle</keyword>
<feature type="binding site" evidence="7 9">
    <location>
        <position position="96"/>
    </location>
    <ligand>
        <name>substrate</name>
    </ligand>
</feature>
<sequence>MPASTTSPVTVTVTGAAGQIGYALLFRIASGHLLGPDTPVRLRLLEIPQAVKAAEGTAMELDDCAFPLLTGIDITDDANVAFDGTNVALLVGARPRTKGMERGDLLEANGGIFAPQGKAINDHAADDVRVLVVGNPANTNALIAQSAAPDVPAERFTAMTRLDHNRAIAQLAKKLDVPVTEIRRMTIWGNHSATQYPDLFHAEVGGKTAAEQVDESWLRDEFIPTVAKRGAAIIEARGASSAASAANAAIDHVYDWVNGTADGDWTSAAIPSDGSYGVAEGIISSFPVTSKNGKWEIVQGLDIDEFSRGKIDASVAELVEEREAVKGLGLI</sequence>
<feature type="binding site" evidence="7 9">
    <location>
        <position position="102"/>
    </location>
    <ligand>
        <name>substrate</name>
    </ligand>
</feature>
<keyword evidence="4 7" id="KW-0560">Oxidoreductase</keyword>
<dbReference type="InterPro" id="IPR001252">
    <property type="entry name" value="Malate_DH_AS"/>
</dbReference>
<evidence type="ECO:0000313" key="15">
    <source>
        <dbReference type="Proteomes" id="UP000319818"/>
    </source>
</evidence>
<dbReference type="Gene3D" id="3.40.50.720">
    <property type="entry name" value="NAD(P)-binding Rossmann-like Domain"/>
    <property type="match status" value="1"/>
</dbReference>
<dbReference type="SUPFAM" id="SSF51735">
    <property type="entry name" value="NAD(P)-binding Rossmann-fold domains"/>
    <property type="match status" value="1"/>
</dbReference>
<dbReference type="PIRSF" id="PIRSF000102">
    <property type="entry name" value="Lac_mal_DH"/>
    <property type="match status" value="1"/>
</dbReference>
<feature type="binding site" evidence="7 10">
    <location>
        <position position="109"/>
    </location>
    <ligand>
        <name>NAD(+)</name>
        <dbReference type="ChEBI" id="CHEBI:57540"/>
    </ligand>
</feature>
<dbReference type="NCBIfam" id="NF003916">
    <property type="entry name" value="PRK05442.1"/>
    <property type="match status" value="1"/>
</dbReference>
<dbReference type="InterPro" id="IPR036291">
    <property type="entry name" value="NAD(P)-bd_dom_sf"/>
</dbReference>
<evidence type="ECO:0000256" key="5">
    <source>
        <dbReference type="ARBA" id="ARBA00023027"/>
    </source>
</evidence>
<dbReference type="AlphaFoldDB" id="A0A543GD38"/>
<evidence type="ECO:0000256" key="4">
    <source>
        <dbReference type="ARBA" id="ARBA00023002"/>
    </source>
</evidence>
<dbReference type="InterPro" id="IPR022383">
    <property type="entry name" value="Lactate/malate_DH_C"/>
</dbReference>
<accession>A0A543GD38</accession>
<dbReference type="InterPro" id="IPR015955">
    <property type="entry name" value="Lactate_DH/Glyco_Ohase_4_C"/>
</dbReference>
<feature type="binding site" evidence="7 10">
    <location>
        <begin position="15"/>
        <end position="21"/>
    </location>
    <ligand>
        <name>NAD(+)</name>
        <dbReference type="ChEBI" id="CHEBI:57540"/>
    </ligand>
</feature>
<keyword evidence="5 7" id="KW-0520">NAD</keyword>
<dbReference type="InterPro" id="IPR001236">
    <property type="entry name" value="Lactate/malate_DH_N"/>
</dbReference>
<dbReference type="FunFam" id="3.90.110.10:FF:000002">
    <property type="entry name" value="Malate dehydrogenase"/>
    <property type="match status" value="1"/>
</dbReference>
<dbReference type="Pfam" id="PF02866">
    <property type="entry name" value="Ldh_1_C"/>
    <property type="match status" value="1"/>
</dbReference>
<dbReference type="GO" id="GO:0006099">
    <property type="term" value="P:tricarboxylic acid cycle"/>
    <property type="evidence" value="ECO:0007669"/>
    <property type="project" value="UniProtKB-UniRule"/>
</dbReference>
<dbReference type="FunFam" id="3.40.50.720:FF:000010">
    <property type="entry name" value="Malate dehydrogenase"/>
    <property type="match status" value="1"/>
</dbReference>